<protein>
    <submittedName>
        <fullName evidence="1">Histidine phosphatase family protein</fullName>
    </submittedName>
</protein>
<dbReference type="SMART" id="SM00855">
    <property type="entry name" value="PGAM"/>
    <property type="match status" value="1"/>
</dbReference>
<name>A0ABX7FW01_BRECH</name>
<evidence type="ECO:0000313" key="2">
    <source>
        <dbReference type="Proteomes" id="UP000596248"/>
    </source>
</evidence>
<gene>
    <name evidence="1" type="ORF">JNE38_10780</name>
</gene>
<dbReference type="Pfam" id="PF00300">
    <property type="entry name" value="His_Phos_1"/>
    <property type="match status" value="1"/>
</dbReference>
<evidence type="ECO:0000313" key="1">
    <source>
        <dbReference type="EMBL" id="QRG69561.1"/>
    </source>
</evidence>
<dbReference type="Proteomes" id="UP000596248">
    <property type="component" value="Chromosome"/>
</dbReference>
<dbReference type="EMBL" id="CP069127">
    <property type="protein sequence ID" value="QRG69561.1"/>
    <property type="molecule type" value="Genomic_DNA"/>
</dbReference>
<dbReference type="CDD" id="cd07067">
    <property type="entry name" value="HP_PGM_like"/>
    <property type="match status" value="1"/>
</dbReference>
<dbReference type="RefSeq" id="WP_203356550.1">
    <property type="nucleotide sequence ID" value="NZ_CP069127.1"/>
</dbReference>
<proteinExistence type="predicted"/>
<dbReference type="PANTHER" id="PTHR48100:SF59">
    <property type="entry name" value="ADENOSYLCOBALAMIN_ALPHA-RIBAZOLE PHOSPHATASE"/>
    <property type="match status" value="1"/>
</dbReference>
<sequence length="188" mass="21760">MKTHIYMVRHAESPFTLNEEETRELSEKGWRDAKRIATLLEAEQIDVFVSSSYRRAIQTVEIAARKLEKDIAIEPRFRERDLASHDHPFENFEQAVEKAFADPAYSYPGGESNRDACIRGVAAVKDVLAAYPGKKVAIGTHGNILTIIMNHFDDRYDFEFWKKTTKPDLYKLTFEGDSLMEVNRLWEE</sequence>
<dbReference type="InterPro" id="IPR029033">
    <property type="entry name" value="His_PPase_superfam"/>
</dbReference>
<dbReference type="InterPro" id="IPR013078">
    <property type="entry name" value="His_Pase_superF_clade-1"/>
</dbReference>
<accession>A0ABX7FW01</accession>
<keyword evidence="2" id="KW-1185">Reference proteome</keyword>
<dbReference type="SUPFAM" id="SSF53254">
    <property type="entry name" value="Phosphoglycerate mutase-like"/>
    <property type="match status" value="1"/>
</dbReference>
<dbReference type="PANTHER" id="PTHR48100">
    <property type="entry name" value="BROAD-SPECIFICITY PHOSPHATASE YOR283W-RELATED"/>
    <property type="match status" value="1"/>
</dbReference>
<reference evidence="1 2" key="1">
    <citation type="submission" date="2021-01" db="EMBL/GenBank/DDBJ databases">
        <title>Identification of strong promoters based on the transcriptome of Brevibacillus choshinensis.</title>
        <authorList>
            <person name="Yao D."/>
            <person name="Zhang K."/>
            <person name="Wu J."/>
        </authorList>
    </citation>
    <scope>NUCLEOTIDE SEQUENCE [LARGE SCALE GENOMIC DNA]</scope>
    <source>
        <strain evidence="1 2">HPD31-SP3</strain>
    </source>
</reference>
<dbReference type="Gene3D" id="3.40.50.1240">
    <property type="entry name" value="Phosphoglycerate mutase-like"/>
    <property type="match status" value="1"/>
</dbReference>
<dbReference type="InterPro" id="IPR050275">
    <property type="entry name" value="PGM_Phosphatase"/>
</dbReference>
<organism evidence="1 2">
    <name type="scientific">Brevibacillus choshinensis</name>
    <dbReference type="NCBI Taxonomy" id="54911"/>
    <lineage>
        <taxon>Bacteria</taxon>
        <taxon>Bacillati</taxon>
        <taxon>Bacillota</taxon>
        <taxon>Bacilli</taxon>
        <taxon>Bacillales</taxon>
        <taxon>Paenibacillaceae</taxon>
        <taxon>Brevibacillus</taxon>
    </lineage>
</organism>